<keyword evidence="1" id="KW-0812">Transmembrane</keyword>
<dbReference type="AlphaFoldDB" id="A0A2U1T0V6"/>
<comment type="caution">
    <text evidence="2">The sequence shown here is derived from an EMBL/GenBank/DDBJ whole genome shotgun (WGS) entry which is preliminary data.</text>
</comment>
<evidence type="ECO:0000313" key="3">
    <source>
        <dbReference type="Proteomes" id="UP000244978"/>
    </source>
</evidence>
<evidence type="ECO:0008006" key="4">
    <source>
        <dbReference type="Google" id="ProtNLM"/>
    </source>
</evidence>
<keyword evidence="3" id="KW-1185">Reference proteome</keyword>
<dbReference type="InterPro" id="IPR025962">
    <property type="entry name" value="SdpI/YhfL"/>
</dbReference>
<sequence>MPRRSHRADRLRAEQHQVGKRRANRIVAMEDDLGVRVVLFVVMVGSGILLLWMARTAASGRLKRNSVAGIRVASTMASDEAWLAAHIRAKRSTMLAGYASIASGVVALLPVSAPVLATAVLVGCVAMLGLVFYGASVGSRAAVAVSHKSDG</sequence>
<evidence type="ECO:0000313" key="2">
    <source>
        <dbReference type="EMBL" id="PWB97514.1"/>
    </source>
</evidence>
<keyword evidence="1" id="KW-1133">Transmembrane helix</keyword>
<dbReference type="Pfam" id="PF13630">
    <property type="entry name" value="SdpI"/>
    <property type="match status" value="1"/>
</dbReference>
<feature type="transmembrane region" description="Helical" evidence="1">
    <location>
        <begin position="119"/>
        <end position="138"/>
    </location>
</feature>
<organism evidence="2 3">
    <name type="scientific">Homoserinimonas hongtaonis</name>
    <dbReference type="NCBI Taxonomy" id="2079791"/>
    <lineage>
        <taxon>Bacteria</taxon>
        <taxon>Bacillati</taxon>
        <taxon>Actinomycetota</taxon>
        <taxon>Actinomycetes</taxon>
        <taxon>Micrococcales</taxon>
        <taxon>Microbacteriaceae</taxon>
        <taxon>Homoserinimonas</taxon>
    </lineage>
</organism>
<keyword evidence="1" id="KW-0472">Membrane</keyword>
<protein>
    <recommendedName>
        <fullName evidence="4">SdpI family protein</fullName>
    </recommendedName>
</protein>
<dbReference type="EMBL" id="QEEX01000001">
    <property type="protein sequence ID" value="PWB97514.1"/>
    <property type="molecule type" value="Genomic_DNA"/>
</dbReference>
<feature type="transmembrane region" description="Helical" evidence="1">
    <location>
        <begin position="33"/>
        <end position="54"/>
    </location>
</feature>
<accession>A0A2U1T0V6</accession>
<evidence type="ECO:0000256" key="1">
    <source>
        <dbReference type="SAM" id="Phobius"/>
    </source>
</evidence>
<proteinExistence type="predicted"/>
<reference evidence="3" key="1">
    <citation type="submission" date="2018-04" db="EMBL/GenBank/DDBJ databases">
        <authorList>
            <person name="Liu S."/>
            <person name="Wang Z."/>
            <person name="Li J."/>
        </authorList>
    </citation>
    <scope>NUCLEOTIDE SEQUENCE [LARGE SCALE GENOMIC DNA]</scope>
    <source>
        <strain evidence="3">S1194</strain>
    </source>
</reference>
<gene>
    <name evidence="2" type="ORF">DF220_06465</name>
</gene>
<dbReference type="Proteomes" id="UP000244978">
    <property type="component" value="Unassembled WGS sequence"/>
</dbReference>
<name>A0A2U1T0V6_9MICO</name>